<dbReference type="Pfam" id="PF00106">
    <property type="entry name" value="adh_short"/>
    <property type="match status" value="1"/>
</dbReference>
<dbReference type="InterPro" id="IPR036291">
    <property type="entry name" value="NAD(P)-bd_dom_sf"/>
</dbReference>
<evidence type="ECO:0000256" key="1">
    <source>
        <dbReference type="ARBA" id="ARBA00006484"/>
    </source>
</evidence>
<dbReference type="InterPro" id="IPR051468">
    <property type="entry name" value="Fungal_SecMetab_SDRs"/>
</dbReference>
<dbReference type="OrthoDB" id="7289984at2759"/>
<dbReference type="PRINTS" id="PR00081">
    <property type="entry name" value="GDHRDH"/>
</dbReference>
<dbReference type="GO" id="GO:0005737">
    <property type="term" value="C:cytoplasm"/>
    <property type="evidence" value="ECO:0007669"/>
    <property type="project" value="TreeGrafter"/>
</dbReference>
<accession>A0A0A2WAC8</accession>
<gene>
    <name evidence="2" type="ORF">BBAD15_g4720</name>
</gene>
<dbReference type="HOGENOM" id="CLU_010194_9_1_1"/>
<reference evidence="2 3" key="1">
    <citation type="submission" date="2012-10" db="EMBL/GenBank/DDBJ databases">
        <title>Genome sequencing and analysis of entomopathogenic fungi Beauveria bassiana D1-5.</title>
        <authorList>
            <person name="Li Q."/>
            <person name="Wang L."/>
            <person name="Zhang Z."/>
            <person name="Wang Q."/>
            <person name="Ren J."/>
            <person name="Wang M."/>
            <person name="Xu W."/>
            <person name="Wang J."/>
            <person name="Lu Y."/>
            <person name="Du Q."/>
            <person name="Sun Z."/>
        </authorList>
    </citation>
    <scope>NUCLEOTIDE SEQUENCE [LARGE SCALE GENOMIC DNA]</scope>
    <source>
        <strain evidence="2 3">D1-5</strain>
    </source>
</reference>
<comment type="similarity">
    <text evidence="1">Belongs to the short-chain dehydrogenases/reductases (SDR) family.</text>
</comment>
<name>A0A0A2WAC8_BEABA</name>
<evidence type="ECO:0000313" key="3">
    <source>
        <dbReference type="Proteomes" id="UP000030106"/>
    </source>
</evidence>
<dbReference type="Proteomes" id="UP000030106">
    <property type="component" value="Unassembled WGS sequence"/>
</dbReference>
<dbReference type="Gene3D" id="3.40.50.720">
    <property type="entry name" value="NAD(P)-binding Rossmann-like Domain"/>
    <property type="match status" value="1"/>
</dbReference>
<dbReference type="EMBL" id="ANFO01000385">
    <property type="protein sequence ID" value="KGQ09939.1"/>
    <property type="molecule type" value="Genomic_DNA"/>
</dbReference>
<evidence type="ECO:0000313" key="2">
    <source>
        <dbReference type="EMBL" id="KGQ09939.1"/>
    </source>
</evidence>
<proteinExistence type="inferred from homology"/>
<sequence length="264" mass="27691">MADSSTVYVITGANRGIGLCMVQRLLARPQTTVVGTVRTDDARGQLYAGTVSVARGPGSKLFSVLLDYSAGLEAEDMVHAFDAALSDYGIEHVDVLVANAGHTMTMEGILTTTAAQMRELHEINTIGPLVTLQALWPLMTKGRVNKGRGGKGAYVLVSSSVGSIGMMEPMAGGAYGPSKAAANWIAKAAHEQLGGEDGITGVAVHPGWVGTRMGRTAARSWGVPDEKGPTLSAEESARHVLEIADRAEELGGKFVMEGGKELLW</sequence>
<dbReference type="InterPro" id="IPR002347">
    <property type="entry name" value="SDR_fam"/>
</dbReference>
<comment type="caution">
    <text evidence="2">The sequence shown here is derived from an EMBL/GenBank/DDBJ whole genome shotgun (WGS) entry which is preliminary data.</text>
</comment>
<dbReference type="eggNOG" id="KOG1611">
    <property type="taxonomic scope" value="Eukaryota"/>
</dbReference>
<dbReference type="SUPFAM" id="SSF51735">
    <property type="entry name" value="NAD(P)-binding Rossmann-fold domains"/>
    <property type="match status" value="1"/>
</dbReference>
<dbReference type="AlphaFoldDB" id="A0A0A2WAC8"/>
<dbReference type="PANTHER" id="PTHR43544">
    <property type="entry name" value="SHORT-CHAIN DEHYDROGENASE/REDUCTASE"/>
    <property type="match status" value="1"/>
</dbReference>
<dbReference type="GO" id="GO:0016491">
    <property type="term" value="F:oxidoreductase activity"/>
    <property type="evidence" value="ECO:0007669"/>
    <property type="project" value="TreeGrafter"/>
</dbReference>
<dbReference type="PANTHER" id="PTHR43544:SF26">
    <property type="entry name" value="SHORT CHAIN DEHYDROGENASE_REDUCTASE FAMILY OXIDOREDUCTASE (JCVI)"/>
    <property type="match status" value="1"/>
</dbReference>
<protein>
    <submittedName>
        <fullName evidence="2">Putative oxidoreductase C24B10.20</fullName>
    </submittedName>
</protein>
<organism evidence="2 3">
    <name type="scientific">Beauveria bassiana D1-5</name>
    <dbReference type="NCBI Taxonomy" id="1245745"/>
    <lineage>
        <taxon>Eukaryota</taxon>
        <taxon>Fungi</taxon>
        <taxon>Dikarya</taxon>
        <taxon>Ascomycota</taxon>
        <taxon>Pezizomycotina</taxon>
        <taxon>Sordariomycetes</taxon>
        <taxon>Hypocreomycetidae</taxon>
        <taxon>Hypocreales</taxon>
        <taxon>Cordycipitaceae</taxon>
        <taxon>Beauveria</taxon>
    </lineage>
</organism>